<dbReference type="InterPro" id="IPR043738">
    <property type="entry name" value="DUF5683"/>
</dbReference>
<accession>A0A0S8GEL5</accession>
<sequence>MDRRNPMSVCASRCACLAFVVLPFFVSGASCTTPLLQQSPDESTHVSLRLPEIDLPDRPLPTKSPLWAMFASAIIPGGGQLYTENTLRGLAFFAAQTGVLTKLLLEHIETTDSWARYQHTNDHSAYLDYEHHFERRYDYLWWCGLIWGLSIADAYVDAHLYGFEENGIPSLSLSPTLSQPGLRISLAVSF</sequence>
<evidence type="ECO:0000259" key="2">
    <source>
        <dbReference type="Pfam" id="PF18935"/>
    </source>
</evidence>
<feature type="chain" id="PRO_5006646858" description="DUF5683 domain-containing protein" evidence="1">
    <location>
        <begin position="30"/>
        <end position="190"/>
    </location>
</feature>
<evidence type="ECO:0000256" key="1">
    <source>
        <dbReference type="SAM" id="SignalP"/>
    </source>
</evidence>
<organism evidence="3 4">
    <name type="scientific">candidate division TA06 bacterium SM23_40</name>
    <dbReference type="NCBI Taxonomy" id="1703774"/>
    <lineage>
        <taxon>Bacteria</taxon>
        <taxon>Bacteria division TA06</taxon>
    </lineage>
</organism>
<feature type="signal peptide" evidence="1">
    <location>
        <begin position="1"/>
        <end position="29"/>
    </location>
</feature>
<comment type="caution">
    <text evidence="3">The sequence shown here is derived from an EMBL/GenBank/DDBJ whole genome shotgun (WGS) entry which is preliminary data.</text>
</comment>
<protein>
    <recommendedName>
        <fullName evidence="2">DUF5683 domain-containing protein</fullName>
    </recommendedName>
</protein>
<dbReference type="PROSITE" id="PS51257">
    <property type="entry name" value="PROKAR_LIPOPROTEIN"/>
    <property type="match status" value="1"/>
</dbReference>
<dbReference type="Proteomes" id="UP000051717">
    <property type="component" value="Unassembled WGS sequence"/>
</dbReference>
<evidence type="ECO:0000313" key="4">
    <source>
        <dbReference type="Proteomes" id="UP000051717"/>
    </source>
</evidence>
<feature type="domain" description="DUF5683" evidence="2">
    <location>
        <begin position="63"/>
        <end position="180"/>
    </location>
</feature>
<gene>
    <name evidence="3" type="ORF">AMJ82_01615</name>
</gene>
<proteinExistence type="predicted"/>
<dbReference type="Pfam" id="PF18935">
    <property type="entry name" value="DUF5683"/>
    <property type="match status" value="1"/>
</dbReference>
<name>A0A0S8GEL5_UNCT6</name>
<dbReference type="EMBL" id="LJUI01000007">
    <property type="protein sequence ID" value="KPK71152.1"/>
    <property type="molecule type" value="Genomic_DNA"/>
</dbReference>
<dbReference type="AlphaFoldDB" id="A0A0S8GEL5"/>
<keyword evidence="1" id="KW-0732">Signal</keyword>
<reference evidence="3 4" key="1">
    <citation type="journal article" date="2015" name="Microbiome">
        <title>Genomic resolution of linkages in carbon, nitrogen, and sulfur cycling among widespread estuary sediment bacteria.</title>
        <authorList>
            <person name="Baker B.J."/>
            <person name="Lazar C.S."/>
            <person name="Teske A.P."/>
            <person name="Dick G.J."/>
        </authorList>
    </citation>
    <scope>NUCLEOTIDE SEQUENCE [LARGE SCALE GENOMIC DNA]</scope>
    <source>
        <strain evidence="3">SM23_40</strain>
    </source>
</reference>
<evidence type="ECO:0000313" key="3">
    <source>
        <dbReference type="EMBL" id="KPK71152.1"/>
    </source>
</evidence>